<reference evidence="3 4" key="1">
    <citation type="submission" date="2021-05" db="EMBL/GenBank/DDBJ databases">
        <title>A Polyphasic approach of four new species of the genus Ohtaekwangia: Ohtaekwangia histidinii sp. nov., Ohtaekwangia cretensis sp. nov., Ohtaekwangia indiensis sp. nov., Ohtaekwangia reichenbachii sp. nov. from diverse environment.</title>
        <authorList>
            <person name="Octaviana S."/>
        </authorList>
    </citation>
    <scope>NUCLEOTIDE SEQUENCE [LARGE SCALE GENOMIC DNA]</scope>
    <source>
        <strain evidence="3 4">PWU37</strain>
    </source>
</reference>
<evidence type="ECO:0000256" key="1">
    <source>
        <dbReference type="SAM" id="Phobius"/>
    </source>
</evidence>
<gene>
    <name evidence="3" type="ORF">KK078_24520</name>
</gene>
<dbReference type="AlphaFoldDB" id="A0AAP2GFR4"/>
<proteinExistence type="predicted"/>
<dbReference type="GO" id="GO:0016020">
    <property type="term" value="C:membrane"/>
    <property type="evidence" value="ECO:0007669"/>
    <property type="project" value="InterPro"/>
</dbReference>
<dbReference type="Proteomes" id="UP001319180">
    <property type="component" value="Unassembled WGS sequence"/>
</dbReference>
<feature type="transmembrane region" description="Helical" evidence="1">
    <location>
        <begin position="123"/>
        <end position="142"/>
    </location>
</feature>
<accession>A0AAP2GFR4</accession>
<evidence type="ECO:0000313" key="3">
    <source>
        <dbReference type="EMBL" id="MBT1689749.1"/>
    </source>
</evidence>
<keyword evidence="1" id="KW-0812">Transmembrane</keyword>
<feature type="domain" description="Signal transduction histidine kinase internal region" evidence="2">
    <location>
        <begin position="162"/>
        <end position="241"/>
    </location>
</feature>
<keyword evidence="3" id="KW-0808">Transferase</keyword>
<feature type="transmembrane region" description="Helical" evidence="1">
    <location>
        <begin position="12"/>
        <end position="35"/>
    </location>
</feature>
<dbReference type="Pfam" id="PF06580">
    <property type="entry name" value="His_kinase"/>
    <property type="match status" value="1"/>
</dbReference>
<organism evidence="3 4">
    <name type="scientific">Dawidia soli</name>
    <dbReference type="NCBI Taxonomy" id="2782352"/>
    <lineage>
        <taxon>Bacteria</taxon>
        <taxon>Pseudomonadati</taxon>
        <taxon>Bacteroidota</taxon>
        <taxon>Cytophagia</taxon>
        <taxon>Cytophagales</taxon>
        <taxon>Chryseotaleaceae</taxon>
        <taxon>Dawidia</taxon>
    </lineage>
</organism>
<keyword evidence="1" id="KW-1133">Transmembrane helix</keyword>
<feature type="transmembrane region" description="Helical" evidence="1">
    <location>
        <begin position="81"/>
        <end position="103"/>
    </location>
</feature>
<evidence type="ECO:0000259" key="2">
    <source>
        <dbReference type="Pfam" id="PF06580"/>
    </source>
</evidence>
<keyword evidence="4" id="KW-1185">Reference proteome</keyword>
<evidence type="ECO:0000313" key="4">
    <source>
        <dbReference type="Proteomes" id="UP001319180"/>
    </source>
</evidence>
<dbReference type="InterPro" id="IPR010559">
    <property type="entry name" value="Sig_transdc_His_kin_internal"/>
</dbReference>
<dbReference type="SUPFAM" id="SSF55874">
    <property type="entry name" value="ATPase domain of HSP90 chaperone/DNA topoisomerase II/histidine kinase"/>
    <property type="match status" value="1"/>
</dbReference>
<dbReference type="GO" id="GO:0000155">
    <property type="term" value="F:phosphorelay sensor kinase activity"/>
    <property type="evidence" value="ECO:0007669"/>
    <property type="project" value="InterPro"/>
</dbReference>
<protein>
    <submittedName>
        <fullName evidence="3">Histidine kinase</fullName>
    </submittedName>
</protein>
<dbReference type="InterPro" id="IPR050640">
    <property type="entry name" value="Bact_2-comp_sensor_kinase"/>
</dbReference>
<name>A0AAP2GFR4_9BACT</name>
<comment type="caution">
    <text evidence="3">The sequence shown here is derived from an EMBL/GenBank/DDBJ whole genome shotgun (WGS) entry which is preliminary data.</text>
</comment>
<dbReference type="Gene3D" id="3.30.565.10">
    <property type="entry name" value="Histidine kinase-like ATPase, C-terminal domain"/>
    <property type="match status" value="1"/>
</dbReference>
<dbReference type="PANTHER" id="PTHR34220:SF7">
    <property type="entry name" value="SENSOR HISTIDINE KINASE YPDA"/>
    <property type="match status" value="1"/>
</dbReference>
<dbReference type="EMBL" id="JAHESC010000046">
    <property type="protein sequence ID" value="MBT1689749.1"/>
    <property type="molecule type" value="Genomic_DNA"/>
</dbReference>
<sequence>MPADPVSTVKIATYKLALAYAGWWVLLITIETYALLTSFDLRWQAALADAVTINLLLAAAGHAMHNALKYYSPGAKNSLSMLVWSVGLAALCVFIHRCFMRYAFADDIVYLDYMEGSYIIRGLFSWLMIALMSLMSWMWYYMQDQRASEKREQDAQKMAREAELASLRQQLQPHFLFNSLNSISALAGTRPEEARKMIQQLSDFLRGTVRRDDQQLVTLEEELKHLQLYLDIEKVRFGHRLRTEVQHDTTAPALRLPSLLLQPIVENAIKFGLYDTTGEITIRINAATRDGQLLLSVENPFDPTTAQPRRGTGFGLNSVQRRLYLLYARNDLLTTEQQETEENPRFITHVKIPQTA</sequence>
<feature type="transmembrane region" description="Helical" evidence="1">
    <location>
        <begin position="41"/>
        <end position="60"/>
    </location>
</feature>
<dbReference type="InterPro" id="IPR036890">
    <property type="entry name" value="HATPase_C_sf"/>
</dbReference>
<dbReference type="PANTHER" id="PTHR34220">
    <property type="entry name" value="SENSOR HISTIDINE KINASE YPDA"/>
    <property type="match status" value="1"/>
</dbReference>
<keyword evidence="1" id="KW-0472">Membrane</keyword>
<keyword evidence="3" id="KW-0418">Kinase</keyword>